<keyword evidence="1" id="KW-0547">Nucleotide-binding</keyword>
<dbReference type="GO" id="GO:0005524">
    <property type="term" value="F:ATP binding"/>
    <property type="evidence" value="ECO:0007669"/>
    <property type="project" value="UniProtKB-KW"/>
</dbReference>
<dbReference type="KEGG" id="scas:SACC_23430"/>
<evidence type="ECO:0000313" key="5">
    <source>
        <dbReference type="EMBL" id="BDB99326.1"/>
    </source>
</evidence>
<feature type="transmembrane region" description="Helical" evidence="3">
    <location>
        <begin position="93"/>
        <end position="111"/>
    </location>
</feature>
<dbReference type="PROSITE" id="PS00108">
    <property type="entry name" value="PROTEIN_KINASE_ST"/>
    <property type="match status" value="1"/>
</dbReference>
<dbReference type="EMBL" id="AP025226">
    <property type="protein sequence ID" value="BDB99326.1"/>
    <property type="molecule type" value="Genomic_DNA"/>
</dbReference>
<dbReference type="PROSITE" id="PS00107">
    <property type="entry name" value="PROTEIN_KINASE_ATP"/>
    <property type="match status" value="1"/>
</dbReference>
<evidence type="ECO:0000256" key="3">
    <source>
        <dbReference type="SAM" id="Phobius"/>
    </source>
</evidence>
<sequence>MRRGKNAETKAKIAKAGILVSIIIPFLGYLLYGIALGSLESIGYSTLAGILFTFSIYFPLFFPSIPYNILFSSLAYLLGSVFLYKAYHDRRKVYAIIPISLSVILLSYYLYQKIFNKILLLPPNLSDSLLIGFYEIGNLLQLLGWRSKRSLTFNIKIKVYGLPKKVPWTIVIDGNKYTFTSEIVKINARYGESFYVDRVIINNDIYIPNPERGVINNDTLTIYFTKTMNIPPINQWNPKIWIGRIIGEYRVIDVIGIGGNSYVLKVVKDNKVFAMKIPKVEKNNVGQTRVSVNNLILDLGKEFINLQEISSKSENVVKLYGISEINVENIIKIQKGDSLLYLNKPPYIVMEYMEGGTALDLLNNIQHSYNWYKIVAIIMMEVSKALEVIHNSGYVHLDIKPQNIYFNINPGKEEVEIIRNLIKGNVKIKLGDLGSAKKIGEKVDDFTEYYCPYEQIEAALLKNQGAQPTMDIFALGSTAYRLLYNSYVFPKEYYETIEKAIEEYLRGGNFIQYLNVAKKYFIPLLPKTSNVPSWLLNLILQTLNPIPIQRPSATQIKETIKRNLSP</sequence>
<feature type="transmembrane region" description="Helical" evidence="3">
    <location>
        <begin position="12"/>
        <end position="35"/>
    </location>
</feature>
<feature type="transmembrane region" description="Helical" evidence="3">
    <location>
        <begin position="41"/>
        <end position="62"/>
    </location>
</feature>
<dbReference type="Gene3D" id="1.10.510.10">
    <property type="entry name" value="Transferase(Phosphotransferase) domain 1"/>
    <property type="match status" value="1"/>
</dbReference>
<dbReference type="Proteomes" id="UP001319921">
    <property type="component" value="Chromosome"/>
</dbReference>
<dbReference type="RefSeq" id="WP_229569645.1">
    <property type="nucleotide sequence ID" value="NZ_AP025226.1"/>
</dbReference>
<dbReference type="InterPro" id="IPR000719">
    <property type="entry name" value="Prot_kinase_dom"/>
</dbReference>
<dbReference type="InterPro" id="IPR011009">
    <property type="entry name" value="Kinase-like_dom_sf"/>
</dbReference>
<dbReference type="Pfam" id="PF00069">
    <property type="entry name" value="Pkinase"/>
    <property type="match status" value="1"/>
</dbReference>
<dbReference type="SUPFAM" id="SSF56112">
    <property type="entry name" value="Protein kinase-like (PK-like)"/>
    <property type="match status" value="1"/>
</dbReference>
<dbReference type="PANTHER" id="PTHR44167:SF24">
    <property type="entry name" value="SERINE_THREONINE-PROTEIN KINASE CHK2"/>
    <property type="match status" value="1"/>
</dbReference>
<gene>
    <name evidence="5" type="ORF">SACC_23430</name>
</gene>
<accession>A0AAQ4CU45</accession>
<name>A0AAQ4CU45_9CREN</name>
<organism evidence="5 6">
    <name type="scientific">Saccharolobus caldissimus</name>
    <dbReference type="NCBI Taxonomy" id="1702097"/>
    <lineage>
        <taxon>Archaea</taxon>
        <taxon>Thermoproteota</taxon>
        <taxon>Thermoprotei</taxon>
        <taxon>Sulfolobales</taxon>
        <taxon>Sulfolobaceae</taxon>
        <taxon>Saccharolobus</taxon>
    </lineage>
</organism>
<dbReference type="SMART" id="SM00220">
    <property type="entry name" value="S_TKc"/>
    <property type="match status" value="1"/>
</dbReference>
<dbReference type="GO" id="GO:0005737">
    <property type="term" value="C:cytoplasm"/>
    <property type="evidence" value="ECO:0007669"/>
    <property type="project" value="TreeGrafter"/>
</dbReference>
<dbReference type="AlphaFoldDB" id="A0AAQ4CU45"/>
<keyword evidence="3" id="KW-0472">Membrane</keyword>
<keyword evidence="2" id="KW-0067">ATP-binding</keyword>
<evidence type="ECO:0000256" key="1">
    <source>
        <dbReference type="ARBA" id="ARBA00022741"/>
    </source>
</evidence>
<evidence type="ECO:0000256" key="2">
    <source>
        <dbReference type="ARBA" id="ARBA00022840"/>
    </source>
</evidence>
<evidence type="ECO:0000313" key="6">
    <source>
        <dbReference type="Proteomes" id="UP001319921"/>
    </source>
</evidence>
<protein>
    <recommendedName>
        <fullName evidence="4">Protein kinase domain-containing protein</fullName>
    </recommendedName>
</protein>
<proteinExistence type="predicted"/>
<keyword evidence="6" id="KW-1185">Reference proteome</keyword>
<keyword evidence="3" id="KW-0812">Transmembrane</keyword>
<dbReference type="InterPro" id="IPR008271">
    <property type="entry name" value="Ser/Thr_kinase_AS"/>
</dbReference>
<keyword evidence="3" id="KW-1133">Transmembrane helix</keyword>
<dbReference type="GeneID" id="68867067"/>
<reference evidence="5 6" key="1">
    <citation type="journal article" date="2022" name="Microbiol. Resour. Announc.">
        <title>Complete Genome Sequence of the Hyperthermophilic and Acidophilic Archaeon Saccharolobus caldissimus Strain HS-3T.</title>
        <authorList>
            <person name="Sakai H.D."/>
            <person name="Kurosawa N."/>
        </authorList>
    </citation>
    <scope>NUCLEOTIDE SEQUENCE [LARGE SCALE GENOMIC DNA]</scope>
    <source>
        <strain evidence="5 6">JCM32116</strain>
    </source>
</reference>
<dbReference type="GO" id="GO:0004674">
    <property type="term" value="F:protein serine/threonine kinase activity"/>
    <property type="evidence" value="ECO:0007669"/>
    <property type="project" value="TreeGrafter"/>
</dbReference>
<evidence type="ECO:0000259" key="4">
    <source>
        <dbReference type="PROSITE" id="PS50011"/>
    </source>
</evidence>
<dbReference type="PANTHER" id="PTHR44167">
    <property type="entry name" value="OVARIAN-SPECIFIC SERINE/THREONINE-PROTEIN KINASE LOK-RELATED"/>
    <property type="match status" value="1"/>
</dbReference>
<dbReference type="InterPro" id="IPR017441">
    <property type="entry name" value="Protein_kinase_ATP_BS"/>
</dbReference>
<feature type="domain" description="Protein kinase" evidence="4">
    <location>
        <begin position="249"/>
        <end position="566"/>
    </location>
</feature>
<dbReference type="PROSITE" id="PS50011">
    <property type="entry name" value="PROTEIN_KINASE_DOM"/>
    <property type="match status" value="1"/>
</dbReference>